<organism evidence="2 3">
    <name type="scientific">Suillus fuscotomentosus</name>
    <dbReference type="NCBI Taxonomy" id="1912939"/>
    <lineage>
        <taxon>Eukaryota</taxon>
        <taxon>Fungi</taxon>
        <taxon>Dikarya</taxon>
        <taxon>Basidiomycota</taxon>
        <taxon>Agaricomycotina</taxon>
        <taxon>Agaricomycetes</taxon>
        <taxon>Agaricomycetidae</taxon>
        <taxon>Boletales</taxon>
        <taxon>Suillineae</taxon>
        <taxon>Suillaceae</taxon>
        <taxon>Suillus</taxon>
    </lineage>
</organism>
<name>A0AAD4HEI3_9AGAM</name>
<dbReference type="Proteomes" id="UP001195769">
    <property type="component" value="Unassembled WGS sequence"/>
</dbReference>
<keyword evidence="3" id="KW-1185">Reference proteome</keyword>
<dbReference type="GeneID" id="64672103"/>
<evidence type="ECO:0000313" key="2">
    <source>
        <dbReference type="EMBL" id="KAG1891644.1"/>
    </source>
</evidence>
<gene>
    <name evidence="2" type="ORF">F5891DRAFT_986678</name>
</gene>
<comment type="caution">
    <text evidence="2">The sequence shown here is derived from an EMBL/GenBank/DDBJ whole genome shotgun (WGS) entry which is preliminary data.</text>
</comment>
<dbReference type="RefSeq" id="XP_041218120.1">
    <property type="nucleotide sequence ID" value="XM_041377805.1"/>
</dbReference>
<keyword evidence="1" id="KW-0175">Coiled coil</keyword>
<protein>
    <submittedName>
        <fullName evidence="2">Uncharacterized protein</fullName>
    </submittedName>
</protein>
<evidence type="ECO:0000256" key="1">
    <source>
        <dbReference type="SAM" id="Coils"/>
    </source>
</evidence>
<accession>A0AAD4HEI3</accession>
<reference evidence="2" key="1">
    <citation type="journal article" date="2020" name="New Phytol.">
        <title>Comparative genomics reveals dynamic genome evolution in host specialist ectomycorrhizal fungi.</title>
        <authorList>
            <person name="Lofgren L.A."/>
            <person name="Nguyen N.H."/>
            <person name="Vilgalys R."/>
            <person name="Ruytinx J."/>
            <person name="Liao H.L."/>
            <person name="Branco S."/>
            <person name="Kuo A."/>
            <person name="LaButti K."/>
            <person name="Lipzen A."/>
            <person name="Andreopoulos W."/>
            <person name="Pangilinan J."/>
            <person name="Riley R."/>
            <person name="Hundley H."/>
            <person name="Na H."/>
            <person name="Barry K."/>
            <person name="Grigoriev I.V."/>
            <person name="Stajich J.E."/>
            <person name="Kennedy P.G."/>
        </authorList>
    </citation>
    <scope>NUCLEOTIDE SEQUENCE</scope>
    <source>
        <strain evidence="2">FC203</strain>
    </source>
</reference>
<dbReference type="AlphaFoldDB" id="A0AAD4HEI3"/>
<proteinExistence type="predicted"/>
<dbReference type="EMBL" id="JABBWK010000127">
    <property type="protein sequence ID" value="KAG1891644.1"/>
    <property type="molecule type" value="Genomic_DNA"/>
</dbReference>
<sequence>MRYKIFEQMNLTGFNCPHQTYKSASIASEDLAYRQIRQNRNLIDMGTQTTVSNEQCISEESELQLVKEHLRNAENNIAYLSDRVMTYRDRWLEEYYRADNLEHHMPSNIHVAYPPQIPYGAPSPTFFSRSLDGDDEY</sequence>
<evidence type="ECO:0000313" key="3">
    <source>
        <dbReference type="Proteomes" id="UP001195769"/>
    </source>
</evidence>
<feature type="coiled-coil region" evidence="1">
    <location>
        <begin position="56"/>
        <end position="90"/>
    </location>
</feature>